<dbReference type="SUPFAM" id="SSF81296">
    <property type="entry name" value="E set domains"/>
    <property type="match status" value="2"/>
</dbReference>
<dbReference type="SMART" id="SM01017">
    <property type="entry name" value="Arrestin_C"/>
    <property type="match status" value="1"/>
</dbReference>
<organism evidence="5">
    <name type="scientific">Bactrocera latifrons</name>
    <name type="common">Malaysian fruit fly</name>
    <name type="synonym">Chaetodacus latifrons</name>
    <dbReference type="NCBI Taxonomy" id="174628"/>
    <lineage>
        <taxon>Eukaryota</taxon>
        <taxon>Metazoa</taxon>
        <taxon>Ecdysozoa</taxon>
        <taxon>Arthropoda</taxon>
        <taxon>Hexapoda</taxon>
        <taxon>Insecta</taxon>
        <taxon>Pterygota</taxon>
        <taxon>Neoptera</taxon>
        <taxon>Endopterygota</taxon>
        <taxon>Diptera</taxon>
        <taxon>Brachycera</taxon>
        <taxon>Muscomorpha</taxon>
        <taxon>Tephritoidea</taxon>
        <taxon>Tephritidae</taxon>
        <taxon>Bactrocera</taxon>
        <taxon>Bactrocera</taxon>
    </lineage>
</organism>
<dbReference type="InterPro" id="IPR011022">
    <property type="entry name" value="Arrestin_C-like"/>
</dbReference>
<dbReference type="InterPro" id="IPR014756">
    <property type="entry name" value="Ig_E-set"/>
</dbReference>
<comment type="similarity">
    <text evidence="1">Belongs to the arrestin family.</text>
</comment>
<feature type="domain" description="Arrestin C-terminal-like" evidence="4">
    <location>
        <begin position="191"/>
        <end position="327"/>
    </location>
</feature>
<dbReference type="EMBL" id="GDHF01018646">
    <property type="protein sequence ID" value="JAI33668.1"/>
    <property type="molecule type" value="Transcribed_RNA"/>
</dbReference>
<evidence type="ECO:0000259" key="4">
    <source>
        <dbReference type="SMART" id="SM01017"/>
    </source>
</evidence>
<dbReference type="GO" id="GO:0015031">
    <property type="term" value="P:protein transport"/>
    <property type="evidence" value="ECO:0007669"/>
    <property type="project" value="TreeGrafter"/>
</dbReference>
<evidence type="ECO:0000256" key="3">
    <source>
        <dbReference type="SAM" id="MobiDB-lite"/>
    </source>
</evidence>
<evidence type="ECO:0000256" key="1">
    <source>
        <dbReference type="ARBA" id="ARBA00005298"/>
    </source>
</evidence>
<keyword evidence="2" id="KW-0716">Sensory transduction</keyword>
<accession>A0A0K8V4B7</accession>
<name>A0A0K8V4B7_BACLA</name>
<evidence type="ECO:0000256" key="2">
    <source>
        <dbReference type="ARBA" id="ARBA00022606"/>
    </source>
</evidence>
<gene>
    <name evidence="5" type="primary">ARRDC3_0</name>
    <name evidence="5" type="ORF">c0_g1_i1</name>
</gene>
<feature type="region of interest" description="Disordered" evidence="3">
    <location>
        <begin position="456"/>
        <end position="501"/>
    </location>
</feature>
<dbReference type="GO" id="GO:0005737">
    <property type="term" value="C:cytoplasm"/>
    <property type="evidence" value="ECO:0007669"/>
    <property type="project" value="TreeGrafter"/>
</dbReference>
<dbReference type="InterPro" id="IPR011021">
    <property type="entry name" value="Arrestin-like_N"/>
</dbReference>
<dbReference type="AlphaFoldDB" id="A0A0K8V4B7"/>
<sequence length="501" mass="56597">MVLKCQVHLDNPKSIYEPGDKLTGHVLLTMEVRLIIKAFAIKYSGFAEVKWDRILPTKVKKINQQNVSEQPTDIGPPIEQCIEVYNNREDFLSNVNYFVGSEEATGRIIERGTYTYPFCVALPQSCPSSFDSANGHIRYMLEVFIDHKNKREVWYTQQLQVLKPLDLRRYPEIAEKAGDVLVEENIPWHFFKHPLKMCVNLQQFGYVPGEELSIHVCIENPDKLRLHELTYELQQICCITAAHGHKKTKTKYFHTTLSKAVHMFCGSRERSDQHLQTFFLPQTVPNTDPADCQCLQISYELSVQLSTSNAKRSLQAKIPIVVGTISLQVPQEVHALSGTMQTAVSAMRSMENLPLKCSEFDMSLTREPQDGFAVATAPEPESPIRSACELNLSSMSFREAEHLPKTKFNSELKKSKFDKEQTVFQPTYLYYDIESLPGVQNAVAGTTTAAATAAALPSATEVPQNNVSEDQTPENTATPTRDYVRAKKKRKERKSILEGSS</sequence>
<dbReference type="InterPro" id="IPR014752">
    <property type="entry name" value="Arrestin-like_C"/>
</dbReference>
<dbReference type="OrthoDB" id="7785529at2759"/>
<dbReference type="InterPro" id="IPR050357">
    <property type="entry name" value="Arrestin_domain-protein"/>
</dbReference>
<feature type="compositionally biased region" description="Polar residues" evidence="3">
    <location>
        <begin position="461"/>
        <end position="479"/>
    </location>
</feature>
<proteinExistence type="inferred from homology"/>
<dbReference type="PANTHER" id="PTHR11188">
    <property type="entry name" value="ARRESTIN DOMAIN CONTAINING PROTEIN"/>
    <property type="match status" value="1"/>
</dbReference>
<reference evidence="5" key="1">
    <citation type="submission" date="2015-06" db="EMBL/GenBank/DDBJ databases">
        <authorList>
            <person name="Hoefler B.C."/>
            <person name="Straight P.D."/>
        </authorList>
    </citation>
    <scope>NUCLEOTIDE SEQUENCE</scope>
</reference>
<dbReference type="Pfam" id="PF02752">
    <property type="entry name" value="Arrestin_C"/>
    <property type="match status" value="1"/>
</dbReference>
<dbReference type="PANTHER" id="PTHR11188:SF167">
    <property type="entry name" value="ARRESTIN C-TERMINAL-LIKE DOMAIN-CONTAINING PROTEIN-RELATED"/>
    <property type="match status" value="1"/>
</dbReference>
<evidence type="ECO:0000313" key="5">
    <source>
        <dbReference type="EMBL" id="JAI33668.1"/>
    </source>
</evidence>
<dbReference type="Pfam" id="PF00339">
    <property type="entry name" value="Arrestin_N"/>
    <property type="match status" value="1"/>
</dbReference>
<dbReference type="GeneID" id="108973483"/>
<dbReference type="Gene3D" id="2.60.40.640">
    <property type="match status" value="2"/>
</dbReference>
<protein>
    <submittedName>
        <fullName evidence="5">Arrestin domain-containing protein 3</fullName>
    </submittedName>
</protein>